<keyword evidence="1 7" id="KW-0963">Cytoplasm</keyword>
<name>A0A1C7AFL7_9GAMM</name>
<evidence type="ECO:0000256" key="8">
    <source>
        <dbReference type="PROSITE-ProRule" id="PRU01026"/>
    </source>
</evidence>
<accession>A0A1C7AFL7</accession>
<dbReference type="InterPro" id="IPR020598">
    <property type="entry name" value="rRNA_Ade_methylase_Trfase_N"/>
</dbReference>
<dbReference type="EC" id="2.1.1.182" evidence="7"/>
<keyword evidence="11" id="KW-1185">Reference proteome</keyword>
<proteinExistence type="inferred from homology"/>
<comment type="similarity">
    <text evidence="7">Belongs to the class I-like SAM-binding methyltransferase superfamily. rRNA adenine N(6)-methyltransferase family. RsmA subfamily.</text>
</comment>
<comment type="subcellular location">
    <subcellularLocation>
        <location evidence="7">Cytoplasm</location>
    </subcellularLocation>
</comment>
<gene>
    <name evidence="7" type="primary">rsmA</name>
    <name evidence="7" type="synonym">ksgA</name>
    <name evidence="10" type="ORF">SVA_3610</name>
</gene>
<dbReference type="InterPro" id="IPR023165">
    <property type="entry name" value="rRNA_Ade_diMease-like_C"/>
</dbReference>
<dbReference type="CDD" id="cd02440">
    <property type="entry name" value="AdoMet_MTases"/>
    <property type="match status" value="1"/>
</dbReference>
<feature type="binding site" evidence="7 8">
    <location>
        <position position="105"/>
    </location>
    <ligand>
        <name>S-adenosyl-L-methionine</name>
        <dbReference type="ChEBI" id="CHEBI:59789"/>
    </ligand>
</feature>
<feature type="binding site" evidence="7 8">
    <location>
        <position position="14"/>
    </location>
    <ligand>
        <name>S-adenosyl-L-methionine</name>
        <dbReference type="ChEBI" id="CHEBI:59789"/>
    </ligand>
</feature>
<dbReference type="NCBIfam" id="TIGR00755">
    <property type="entry name" value="ksgA"/>
    <property type="match status" value="1"/>
</dbReference>
<dbReference type="Gene3D" id="1.10.8.100">
    <property type="entry name" value="Ribosomal RNA adenine dimethylase-like, domain 2"/>
    <property type="match status" value="1"/>
</dbReference>
<dbReference type="Proteomes" id="UP000218899">
    <property type="component" value="Chromosome"/>
</dbReference>
<keyword evidence="5 7" id="KW-0949">S-adenosyl-L-methionine</keyword>
<dbReference type="PROSITE" id="PS01131">
    <property type="entry name" value="RRNA_A_DIMETH"/>
    <property type="match status" value="1"/>
</dbReference>
<dbReference type="SMART" id="SM00650">
    <property type="entry name" value="rADc"/>
    <property type="match status" value="1"/>
</dbReference>
<dbReference type="OrthoDB" id="9814755at2"/>
<reference evidence="10 11" key="1">
    <citation type="submission" date="2015-08" db="EMBL/GenBank/DDBJ databases">
        <title>Complete genome sequence of Sulfurifustis variabilis.</title>
        <authorList>
            <person name="Miura A."/>
            <person name="Kojima H."/>
            <person name="Fukui M."/>
        </authorList>
    </citation>
    <scope>NUCLEOTIDE SEQUENCE [LARGE SCALE GENOMIC DNA]</scope>
    <source>
        <strain evidence="11">skN76</strain>
    </source>
</reference>
<dbReference type="GO" id="GO:0003723">
    <property type="term" value="F:RNA binding"/>
    <property type="evidence" value="ECO:0007669"/>
    <property type="project" value="UniProtKB-UniRule"/>
</dbReference>
<keyword evidence="6 7" id="KW-0694">RNA-binding</keyword>
<dbReference type="InterPro" id="IPR011530">
    <property type="entry name" value="rRNA_adenine_dimethylase"/>
</dbReference>
<comment type="function">
    <text evidence="7">Specifically dimethylates two adjacent adenosines (A1518 and A1519) in the loop of a conserved hairpin near the 3'-end of 16S rRNA in the 30S particle. May play a critical role in biogenesis of 30S subunits.</text>
</comment>
<feature type="binding site" evidence="7 8">
    <location>
        <position position="60"/>
    </location>
    <ligand>
        <name>S-adenosyl-L-methionine</name>
        <dbReference type="ChEBI" id="CHEBI:59789"/>
    </ligand>
</feature>
<evidence type="ECO:0000256" key="7">
    <source>
        <dbReference type="HAMAP-Rule" id="MF_00607"/>
    </source>
</evidence>
<comment type="catalytic activity">
    <reaction evidence="7">
        <text>adenosine(1518)/adenosine(1519) in 16S rRNA + 4 S-adenosyl-L-methionine = N(6)-dimethyladenosine(1518)/N(6)-dimethyladenosine(1519) in 16S rRNA + 4 S-adenosyl-L-homocysteine + 4 H(+)</text>
        <dbReference type="Rhea" id="RHEA:19609"/>
        <dbReference type="Rhea" id="RHEA-COMP:10232"/>
        <dbReference type="Rhea" id="RHEA-COMP:10233"/>
        <dbReference type="ChEBI" id="CHEBI:15378"/>
        <dbReference type="ChEBI" id="CHEBI:57856"/>
        <dbReference type="ChEBI" id="CHEBI:59789"/>
        <dbReference type="ChEBI" id="CHEBI:74411"/>
        <dbReference type="ChEBI" id="CHEBI:74493"/>
        <dbReference type="EC" id="2.1.1.182"/>
    </reaction>
</comment>
<evidence type="ECO:0000313" key="10">
    <source>
        <dbReference type="EMBL" id="BAU50146.1"/>
    </source>
</evidence>
<evidence type="ECO:0000256" key="3">
    <source>
        <dbReference type="ARBA" id="ARBA00022603"/>
    </source>
</evidence>
<feature type="binding site" evidence="7 8">
    <location>
        <position position="12"/>
    </location>
    <ligand>
        <name>S-adenosyl-L-methionine</name>
        <dbReference type="ChEBI" id="CHEBI:59789"/>
    </ligand>
</feature>
<dbReference type="PANTHER" id="PTHR11727">
    <property type="entry name" value="DIMETHYLADENOSINE TRANSFERASE"/>
    <property type="match status" value="1"/>
</dbReference>
<keyword evidence="2 7" id="KW-0698">rRNA processing</keyword>
<evidence type="ECO:0000256" key="5">
    <source>
        <dbReference type="ARBA" id="ARBA00022691"/>
    </source>
</evidence>
<evidence type="ECO:0000259" key="9">
    <source>
        <dbReference type="SMART" id="SM00650"/>
    </source>
</evidence>
<feature type="binding site" evidence="7 8">
    <location>
        <position position="85"/>
    </location>
    <ligand>
        <name>S-adenosyl-L-methionine</name>
        <dbReference type="ChEBI" id="CHEBI:59789"/>
    </ligand>
</feature>
<dbReference type="InterPro" id="IPR020596">
    <property type="entry name" value="rRNA_Ade_Mease_Trfase_CS"/>
</dbReference>
<dbReference type="PANTHER" id="PTHR11727:SF7">
    <property type="entry name" value="DIMETHYLADENOSINE TRANSFERASE-RELATED"/>
    <property type="match status" value="1"/>
</dbReference>
<dbReference type="RefSeq" id="WP_096462472.1">
    <property type="nucleotide sequence ID" value="NZ_AP014936.1"/>
</dbReference>
<dbReference type="FunFam" id="1.10.8.100:FF:000001">
    <property type="entry name" value="Ribosomal RNA small subunit methyltransferase A"/>
    <property type="match status" value="1"/>
</dbReference>
<evidence type="ECO:0000256" key="4">
    <source>
        <dbReference type="ARBA" id="ARBA00022679"/>
    </source>
</evidence>
<evidence type="ECO:0000256" key="1">
    <source>
        <dbReference type="ARBA" id="ARBA00022490"/>
    </source>
</evidence>
<dbReference type="PROSITE" id="PS51689">
    <property type="entry name" value="SAM_RNA_A_N6_MT"/>
    <property type="match status" value="1"/>
</dbReference>
<dbReference type="HAMAP" id="MF_00607">
    <property type="entry name" value="16SrRNA_methyltr_A"/>
    <property type="match status" value="1"/>
</dbReference>
<evidence type="ECO:0000256" key="2">
    <source>
        <dbReference type="ARBA" id="ARBA00022552"/>
    </source>
</evidence>
<evidence type="ECO:0000256" key="6">
    <source>
        <dbReference type="ARBA" id="ARBA00022884"/>
    </source>
</evidence>
<sequence>MAFRPRKRFGQHFLRDRNVIERILAAFDPRPGDSVVEIGPGQGALTLPLLDRLGRLHVIELDRDLAAEIPHLCAGRGEVEVHPADALRFDFAGLAAGRRLRIIGNLPYNISTPLLFHLLEQADAIEDMLFMVQKEVGERLAAPPGGRDYGRLSVMIQWRFEVERLFDVGPGSFSPPPRVDSTVVRLRPRAADDCLVRDAQRLSRLVQAAFAQRRKTLRNSLRGLASVEQMARAGIDPDRRAETLSPREFVRLSDEVIAPAGTGV</sequence>
<dbReference type="EMBL" id="AP014936">
    <property type="protein sequence ID" value="BAU50146.1"/>
    <property type="molecule type" value="Genomic_DNA"/>
</dbReference>
<protein>
    <recommendedName>
        <fullName evidence="7">Ribosomal RNA small subunit methyltransferase A</fullName>
        <ecNumber evidence="7">2.1.1.182</ecNumber>
    </recommendedName>
    <alternativeName>
        <fullName evidence="7">16S rRNA (adenine(1518)-N(6)/adenine(1519)-N(6))-dimethyltransferase</fullName>
    </alternativeName>
    <alternativeName>
        <fullName evidence="7">16S rRNA dimethyladenosine transferase</fullName>
    </alternativeName>
    <alternativeName>
        <fullName evidence="7">16S rRNA dimethylase</fullName>
    </alternativeName>
    <alternativeName>
        <fullName evidence="7">S-adenosylmethionine-6-N', N'-adenosyl(rRNA) dimethyltransferase</fullName>
    </alternativeName>
</protein>
<dbReference type="Gene3D" id="3.40.50.150">
    <property type="entry name" value="Vaccinia Virus protein VP39"/>
    <property type="match status" value="1"/>
</dbReference>
<feature type="domain" description="Ribosomal RNA adenine methylase transferase N-terminal" evidence="9">
    <location>
        <begin position="19"/>
        <end position="190"/>
    </location>
</feature>
<dbReference type="KEGG" id="sva:SVA_3610"/>
<evidence type="ECO:0000313" key="11">
    <source>
        <dbReference type="Proteomes" id="UP000218899"/>
    </source>
</evidence>
<dbReference type="InterPro" id="IPR029063">
    <property type="entry name" value="SAM-dependent_MTases_sf"/>
</dbReference>
<feature type="binding site" evidence="7 8">
    <location>
        <position position="39"/>
    </location>
    <ligand>
        <name>S-adenosyl-L-methionine</name>
        <dbReference type="ChEBI" id="CHEBI:59789"/>
    </ligand>
</feature>
<keyword evidence="4 7" id="KW-0808">Transferase</keyword>
<dbReference type="Pfam" id="PF00398">
    <property type="entry name" value="RrnaAD"/>
    <property type="match status" value="1"/>
</dbReference>
<organism evidence="10 11">
    <name type="scientific">Sulfurifustis variabilis</name>
    <dbReference type="NCBI Taxonomy" id="1675686"/>
    <lineage>
        <taxon>Bacteria</taxon>
        <taxon>Pseudomonadati</taxon>
        <taxon>Pseudomonadota</taxon>
        <taxon>Gammaproteobacteria</taxon>
        <taxon>Acidiferrobacterales</taxon>
        <taxon>Acidiferrobacteraceae</taxon>
        <taxon>Sulfurifustis</taxon>
    </lineage>
</organism>
<dbReference type="GO" id="GO:0052908">
    <property type="term" value="F:16S rRNA (adenine(1518)-N(6)/adenine(1519)-N(6))-dimethyltransferase activity"/>
    <property type="evidence" value="ECO:0007669"/>
    <property type="project" value="UniProtKB-EC"/>
</dbReference>
<keyword evidence="3 7" id="KW-0489">Methyltransferase</keyword>
<dbReference type="GO" id="GO:0005829">
    <property type="term" value="C:cytosol"/>
    <property type="evidence" value="ECO:0007669"/>
    <property type="project" value="TreeGrafter"/>
</dbReference>
<dbReference type="SUPFAM" id="SSF53335">
    <property type="entry name" value="S-adenosyl-L-methionine-dependent methyltransferases"/>
    <property type="match status" value="1"/>
</dbReference>
<dbReference type="InterPro" id="IPR001737">
    <property type="entry name" value="KsgA/Erm"/>
</dbReference>
<dbReference type="AlphaFoldDB" id="A0A1C7AFL7"/>